<reference evidence="3" key="1">
    <citation type="journal article" date="2019" name="Int. J. Syst. Evol. Microbiol.">
        <title>The Global Catalogue of Microorganisms (GCM) 10K type strain sequencing project: providing services to taxonomists for standard genome sequencing and annotation.</title>
        <authorList>
            <consortium name="The Broad Institute Genomics Platform"/>
            <consortium name="The Broad Institute Genome Sequencing Center for Infectious Disease"/>
            <person name="Wu L."/>
            <person name="Ma J."/>
        </authorList>
    </citation>
    <scope>NUCLEOTIDE SEQUENCE [LARGE SCALE GENOMIC DNA]</scope>
    <source>
        <strain evidence="3">ICMP 6774ER</strain>
    </source>
</reference>
<accession>A0ABW4SP06</accession>
<evidence type="ECO:0008006" key="4">
    <source>
        <dbReference type="Google" id="ProtNLM"/>
    </source>
</evidence>
<gene>
    <name evidence="2" type="ORF">ACFSKW_07060</name>
</gene>
<evidence type="ECO:0000256" key="1">
    <source>
        <dbReference type="SAM" id="MobiDB-lite"/>
    </source>
</evidence>
<dbReference type="Proteomes" id="UP001597368">
    <property type="component" value="Unassembled WGS sequence"/>
</dbReference>
<sequence length="49" mass="5366">MYVVMAGQDSWDDRSEDGVEAAQEEIDAALQEPVTTLTTRWGDPGVIDP</sequence>
<feature type="region of interest" description="Disordered" evidence="1">
    <location>
        <begin position="1"/>
        <end position="21"/>
    </location>
</feature>
<protein>
    <recommendedName>
        <fullName evidence="4">SGNH/GDSL hydrolase family protein</fullName>
    </recommendedName>
</protein>
<name>A0ABW4SP06_9ACTN</name>
<evidence type="ECO:0000313" key="3">
    <source>
        <dbReference type="Proteomes" id="UP001597368"/>
    </source>
</evidence>
<proteinExistence type="predicted"/>
<evidence type="ECO:0000313" key="2">
    <source>
        <dbReference type="EMBL" id="MFD1931231.1"/>
    </source>
</evidence>
<comment type="caution">
    <text evidence="2">The sequence shown here is derived from an EMBL/GenBank/DDBJ whole genome shotgun (WGS) entry which is preliminary data.</text>
</comment>
<organism evidence="2 3">
    <name type="scientific">Nonomuraea mangrovi</name>
    <dbReference type="NCBI Taxonomy" id="2316207"/>
    <lineage>
        <taxon>Bacteria</taxon>
        <taxon>Bacillati</taxon>
        <taxon>Actinomycetota</taxon>
        <taxon>Actinomycetes</taxon>
        <taxon>Streptosporangiales</taxon>
        <taxon>Streptosporangiaceae</taxon>
        <taxon>Nonomuraea</taxon>
    </lineage>
</organism>
<dbReference type="RefSeq" id="WP_379570401.1">
    <property type="nucleotide sequence ID" value="NZ_JBHUFV010000012.1"/>
</dbReference>
<dbReference type="EMBL" id="JBHUFV010000012">
    <property type="protein sequence ID" value="MFD1931231.1"/>
    <property type="molecule type" value="Genomic_DNA"/>
</dbReference>
<keyword evidence="3" id="KW-1185">Reference proteome</keyword>